<dbReference type="SMART" id="SM00387">
    <property type="entry name" value="HATPase_c"/>
    <property type="match status" value="1"/>
</dbReference>
<dbReference type="Gene3D" id="1.10.287.560">
    <property type="entry name" value="Histidine kinase CheA-like, homodimeric domain"/>
    <property type="match status" value="1"/>
</dbReference>
<feature type="region of interest" description="Disordered" evidence="9">
    <location>
        <begin position="866"/>
        <end position="902"/>
    </location>
</feature>
<feature type="region of interest" description="Disordered" evidence="9">
    <location>
        <begin position="580"/>
        <end position="634"/>
    </location>
</feature>
<dbReference type="Gene3D" id="3.40.50.2300">
    <property type="match status" value="1"/>
</dbReference>
<dbReference type="Pfam" id="PF26379">
    <property type="entry name" value="FimL_2nd"/>
    <property type="match status" value="1"/>
</dbReference>
<feature type="modified residue" description="Phosphohistidine" evidence="7">
    <location>
        <position position="1471"/>
    </location>
</feature>
<dbReference type="SUPFAM" id="SSF52172">
    <property type="entry name" value="CheY-like"/>
    <property type="match status" value="1"/>
</dbReference>
<dbReference type="CDD" id="cd17546">
    <property type="entry name" value="REC_hyHK_CKI1_RcsC-like"/>
    <property type="match status" value="1"/>
</dbReference>
<dbReference type="PROSITE" id="PS50109">
    <property type="entry name" value="HIS_KIN"/>
    <property type="match status" value="1"/>
</dbReference>
<evidence type="ECO:0000256" key="4">
    <source>
        <dbReference type="ARBA" id="ARBA00022679"/>
    </source>
</evidence>
<evidence type="ECO:0000259" key="10">
    <source>
        <dbReference type="PROSITE" id="PS50109"/>
    </source>
</evidence>
<dbReference type="Gene3D" id="2.30.30.40">
    <property type="entry name" value="SH3 Domains"/>
    <property type="match status" value="1"/>
</dbReference>
<feature type="domain" description="HPt" evidence="13">
    <location>
        <begin position="738"/>
        <end position="845"/>
    </location>
</feature>
<dbReference type="PROSITE" id="PS50894">
    <property type="entry name" value="HPT"/>
    <property type="match status" value="3"/>
</dbReference>
<feature type="modified residue" description="Phosphohistidine" evidence="7">
    <location>
        <position position="947"/>
    </location>
</feature>
<dbReference type="SMART" id="SM00073">
    <property type="entry name" value="HPT"/>
    <property type="match status" value="3"/>
</dbReference>
<dbReference type="Pfam" id="PF01584">
    <property type="entry name" value="CheW"/>
    <property type="match status" value="1"/>
</dbReference>
<accession>A0ABW3U4I8</accession>
<dbReference type="Gene3D" id="1.20.120.160">
    <property type="entry name" value="HPT domain"/>
    <property type="match status" value="4"/>
</dbReference>
<dbReference type="Pfam" id="PF02895">
    <property type="entry name" value="H-kinase_dim"/>
    <property type="match status" value="1"/>
</dbReference>
<evidence type="ECO:0000256" key="8">
    <source>
        <dbReference type="PROSITE-ProRule" id="PRU00169"/>
    </source>
</evidence>
<comment type="caution">
    <text evidence="14">The sequence shown here is derived from an EMBL/GenBank/DDBJ whole genome shotgun (WGS) entry which is preliminary data.</text>
</comment>
<dbReference type="EMBL" id="JBHTLR010000005">
    <property type="protein sequence ID" value="MFD1215748.1"/>
    <property type="molecule type" value="Genomic_DNA"/>
</dbReference>
<dbReference type="PROSITE" id="PS50110">
    <property type="entry name" value="RESPONSE_REGULATORY"/>
    <property type="match status" value="1"/>
</dbReference>
<evidence type="ECO:0000256" key="2">
    <source>
        <dbReference type="ARBA" id="ARBA00012438"/>
    </source>
</evidence>
<feature type="compositionally biased region" description="Acidic residues" evidence="9">
    <location>
        <begin position="1309"/>
        <end position="1318"/>
    </location>
</feature>
<feature type="compositionally biased region" description="Polar residues" evidence="9">
    <location>
        <begin position="1565"/>
        <end position="1580"/>
    </location>
</feature>
<feature type="compositionally biased region" description="Low complexity" evidence="9">
    <location>
        <begin position="1601"/>
        <end position="1625"/>
    </location>
</feature>
<organism evidence="14 15">
    <name type="scientific">Microbulbifer celer</name>
    <dbReference type="NCBI Taxonomy" id="435905"/>
    <lineage>
        <taxon>Bacteria</taxon>
        <taxon>Pseudomonadati</taxon>
        <taxon>Pseudomonadota</taxon>
        <taxon>Gammaproteobacteria</taxon>
        <taxon>Cellvibrionales</taxon>
        <taxon>Microbulbiferaceae</taxon>
        <taxon>Microbulbifer</taxon>
    </lineage>
</organism>
<feature type="domain" description="HPt" evidence="13">
    <location>
        <begin position="899"/>
        <end position="1004"/>
    </location>
</feature>
<feature type="region of interest" description="Disordered" evidence="9">
    <location>
        <begin position="1562"/>
        <end position="1652"/>
    </location>
</feature>
<dbReference type="InterPro" id="IPR004358">
    <property type="entry name" value="Sig_transdc_His_kin-like_C"/>
</dbReference>
<evidence type="ECO:0000256" key="6">
    <source>
        <dbReference type="ARBA" id="ARBA00023012"/>
    </source>
</evidence>
<dbReference type="PROSITE" id="PS50851">
    <property type="entry name" value="CHEW"/>
    <property type="match status" value="1"/>
</dbReference>
<evidence type="ECO:0000256" key="5">
    <source>
        <dbReference type="ARBA" id="ARBA00022777"/>
    </source>
</evidence>
<dbReference type="InterPro" id="IPR008207">
    <property type="entry name" value="Sig_transdc_His_kin_Hpt_dom"/>
</dbReference>
<dbReference type="Gene3D" id="3.30.565.10">
    <property type="entry name" value="Histidine kinase-like ATPase, C-terminal domain"/>
    <property type="match status" value="1"/>
</dbReference>
<dbReference type="RefSeq" id="WP_230436543.1">
    <property type="nucleotide sequence ID" value="NZ_CP087715.1"/>
</dbReference>
<dbReference type="CDD" id="cd00088">
    <property type="entry name" value="HPT"/>
    <property type="match status" value="3"/>
</dbReference>
<feature type="region of interest" description="Disordered" evidence="9">
    <location>
        <begin position="1241"/>
        <end position="1265"/>
    </location>
</feature>
<dbReference type="InterPro" id="IPR058661">
    <property type="entry name" value="FimL_2nd"/>
</dbReference>
<dbReference type="InterPro" id="IPR001789">
    <property type="entry name" value="Sig_transdc_resp-reg_receiver"/>
</dbReference>
<dbReference type="Pfam" id="PF02518">
    <property type="entry name" value="HATPase_c"/>
    <property type="match status" value="1"/>
</dbReference>
<feature type="domain" description="Response regulatory" evidence="11">
    <location>
        <begin position="2143"/>
        <end position="2259"/>
    </location>
</feature>
<keyword evidence="6" id="KW-0902">Two-component regulatory system</keyword>
<feature type="domain" description="Histidine kinase" evidence="10">
    <location>
        <begin position="1742"/>
        <end position="1975"/>
    </location>
</feature>
<dbReference type="PANTHER" id="PTHR43395">
    <property type="entry name" value="SENSOR HISTIDINE KINASE CHEA"/>
    <property type="match status" value="1"/>
</dbReference>
<dbReference type="SUPFAM" id="SSF47226">
    <property type="entry name" value="Histidine-containing phosphotransfer domain, HPT domain"/>
    <property type="match status" value="6"/>
</dbReference>
<dbReference type="Proteomes" id="UP001597264">
    <property type="component" value="Unassembled WGS sequence"/>
</dbReference>
<feature type="region of interest" description="Disordered" evidence="9">
    <location>
        <begin position="1293"/>
        <end position="1318"/>
    </location>
</feature>
<keyword evidence="15" id="KW-1185">Reference proteome</keyword>
<evidence type="ECO:0000313" key="14">
    <source>
        <dbReference type="EMBL" id="MFD1215748.1"/>
    </source>
</evidence>
<dbReference type="InterPro" id="IPR011006">
    <property type="entry name" value="CheY-like_superfamily"/>
</dbReference>
<proteinExistence type="predicted"/>
<dbReference type="SUPFAM" id="SSF55874">
    <property type="entry name" value="ATPase domain of HSP90 chaperone/DNA topoisomerase II/histidine kinase"/>
    <property type="match status" value="1"/>
</dbReference>
<feature type="domain" description="HPt" evidence="13">
    <location>
        <begin position="1424"/>
        <end position="1530"/>
    </location>
</feature>
<dbReference type="PANTHER" id="PTHR43395:SF8">
    <property type="entry name" value="HISTIDINE KINASE"/>
    <property type="match status" value="1"/>
</dbReference>
<keyword evidence="3 8" id="KW-0597">Phosphoprotein</keyword>
<dbReference type="SMART" id="SM00448">
    <property type="entry name" value="REC"/>
    <property type="match status" value="1"/>
</dbReference>
<evidence type="ECO:0000256" key="1">
    <source>
        <dbReference type="ARBA" id="ARBA00000085"/>
    </source>
</evidence>
<evidence type="ECO:0000256" key="3">
    <source>
        <dbReference type="ARBA" id="ARBA00022553"/>
    </source>
</evidence>
<name>A0ABW3U4I8_9GAMM</name>
<dbReference type="Pfam" id="PF00072">
    <property type="entry name" value="Response_reg"/>
    <property type="match status" value="1"/>
</dbReference>
<evidence type="ECO:0000256" key="9">
    <source>
        <dbReference type="SAM" id="MobiDB-lite"/>
    </source>
</evidence>
<dbReference type="SUPFAM" id="SSF50341">
    <property type="entry name" value="CheW-like"/>
    <property type="match status" value="1"/>
</dbReference>
<keyword evidence="4" id="KW-0808">Transferase</keyword>
<dbReference type="InterPro" id="IPR036061">
    <property type="entry name" value="CheW-like_dom_sf"/>
</dbReference>
<comment type="catalytic activity">
    <reaction evidence="1">
        <text>ATP + protein L-histidine = ADP + protein N-phospho-L-histidine.</text>
        <dbReference type="EC" id="2.7.13.3"/>
    </reaction>
</comment>
<dbReference type="InterPro" id="IPR003594">
    <property type="entry name" value="HATPase_dom"/>
</dbReference>
<feature type="modified residue" description="Phosphohistidine" evidence="7">
    <location>
        <position position="785"/>
    </location>
</feature>
<dbReference type="SMART" id="SM00260">
    <property type="entry name" value="CheW"/>
    <property type="match status" value="1"/>
</dbReference>
<feature type="domain" description="CheW-like" evidence="12">
    <location>
        <begin position="1977"/>
        <end position="2116"/>
    </location>
</feature>
<dbReference type="PRINTS" id="PR00344">
    <property type="entry name" value="BCTRLSENSOR"/>
</dbReference>
<evidence type="ECO:0000259" key="13">
    <source>
        <dbReference type="PROSITE" id="PS50894"/>
    </source>
</evidence>
<protein>
    <recommendedName>
        <fullName evidence="2">histidine kinase</fullName>
        <ecNumber evidence="2">2.7.13.3</ecNumber>
    </recommendedName>
</protein>
<dbReference type="InterPro" id="IPR005467">
    <property type="entry name" value="His_kinase_dom"/>
</dbReference>
<dbReference type="InterPro" id="IPR037006">
    <property type="entry name" value="CheA-like_homodim_sf"/>
</dbReference>
<evidence type="ECO:0000259" key="12">
    <source>
        <dbReference type="PROSITE" id="PS50851"/>
    </source>
</evidence>
<gene>
    <name evidence="14" type="ORF">ACFQ2X_03990</name>
</gene>
<evidence type="ECO:0000259" key="11">
    <source>
        <dbReference type="PROSITE" id="PS50110"/>
    </source>
</evidence>
<keyword evidence="5" id="KW-0418">Kinase</keyword>
<dbReference type="InterPro" id="IPR004105">
    <property type="entry name" value="CheA-like_dim"/>
</dbReference>
<dbReference type="InterPro" id="IPR036641">
    <property type="entry name" value="HPT_dom_sf"/>
</dbReference>
<dbReference type="EC" id="2.7.13.3" evidence="2"/>
<dbReference type="InterPro" id="IPR051315">
    <property type="entry name" value="Bact_Chemotaxis_CheA"/>
</dbReference>
<dbReference type="SMART" id="SM01231">
    <property type="entry name" value="H-kinase_dim"/>
    <property type="match status" value="1"/>
</dbReference>
<feature type="compositionally biased region" description="Low complexity" evidence="9">
    <location>
        <begin position="585"/>
        <end position="599"/>
    </location>
</feature>
<sequence length="2265" mass="246756">MSRDNPNFIALDWLIGEINETLTQARQQLETFASDSSVPETAEDAGGLLKNCLNLIHQVHGSLHMAELTGAAMLAEEMEQLVHALASGDVENSDETREFLMRALLELPLYLEKIAFQRRDNPVLLLPLLNDLRAVRRERLITEGALFGPDLTALELSSGNRQPLLSNPAKLQELVGKLRKMYHVAAASLIREVNSRESIAYLTKVSEKMALLYSGSPRRQLWEILLGLLEGISDHRITVMPALRQLLRRIDVEFRLLAGQGARVLDLAPDRDLIRNLLFYVYLCGPNGARTQALYRQYGLDKAVPGTPRPDTEDALAMGPEAMGTALVALREELATVREALDPSIANSERPPLSDTSMVSKRVADTLGVLGLDRLRGRARNVYEYLRDASRSDNPDDLLMQAASELVELDAGLSAAAERDRKVDDASPLMGEATDRVLKEARIGLETVKEAVVEYIASHWDTGHLSAVPKRLQEVCGGLEMVGYQRAGEIVGACKTYIEQRLINAGEQPDWKLLDTLADAVTSVEYYLERRADGIEDADMLLALAEDSVATLGYAVTGTDGELAVESVSQAEDDFATEGGELDLPAADHSASEASDAPAGFDSWDASEEAGRETPTADSEAEDKPQTASAEDAPSLLEDSWFAGDANEQASEPETTVTSHSEADSGALIEAPTETGAVEQMTESQYSGFEVDGYQNVEDADPLAGLAAAADPAPESQPESEVTEVAVSDIPADADDDASIIDDEIVEIFLEEAGEVMEAIHLYFPQWAANFDDHDALVEFRRGFHTLKGSGRMVEALDVGELAWAVENMLNRVLDETVAPTRAHVRLIELVLEKLPPMIDGFRTGKGDPDAARTAELEGWAKQLSQGEVPAALAESDQAKPSAVPEQAPASVDESSADSDDDNTQLWEIFAQEAETHLATVSEFLQEMAQAAPLYGIPSDPMHRALHTLKGSAHMAEVTPVAELVAPLERFVKELRTYQVAIDADIFELISDANDYVHGVLQQIYNSEALHIERGEQFLARVAELQERAVGHLIREREANEPKAVDPQLLAVIMADGMKVLLDADEMLNAWRAHPGDKSILLPVAEELDVLQHAAGQAQLPTLQELSQLLLAVYRQVIDGHLEEEPALWAALEQGHNELLDLVDAVAAAQDLPQVSDVVGEALRYLAQGDDSGEEEDFDFADYGIDSSELTFPGDGEADTVDTEAVEGFAEPASEAVEESVADTSHLDDLSFDDLLAAEKPVEETPESPFPVDRVEDAGAGADDDAQAFTPHMAAASDVPAVSDAPAVSEWLADEDLPPLTPESFGLSEEAEEADEVQDASFGDYAIDVEPAGTADEDGIWQESANTGDREAAPTVDSTELNLEHTVLEDDAGLGDMQWLEESLTETRTDTPAESTPLDAEVVEPVTPVAQPSQVSTADQQAALAEIDPDVVEVFLEEAGDLVDELEELIQGWEQAPDDTSHGEALKRVLHTFKGGARMAALMGLGEVAHRFETVIENMQGDSTPSAEFFADAHAIYDRLAAGVETTRAWLGGEQLQSFTALLDTSWADEQLAQNASPVDYGIESTESQAPTSQASTNTAPAEADEGTAASEVLPQDAPEAPAVSAPAISTSTTPLTPAPAASEAGSNVLPFVRKSRTPGERDSGQPRNQPQEMVRVASELLEELVNLAGETSISRGRLEEQVGEFGIALDEMDSTLSRLNEQLRRLDKETEAQILFRQEQLAEQEDDFDPLEMDRYSSIQQLSRSLLESTSDLLELRQTLGNKTRDTETLLLQQSRVNTELQEGLMRSRMVPFSRLVPRLRRIVRQVSAELGKQVDLVFSNVEGELDRSMLERMVAPLEHMLRNAVDHGIEDPEQRRAAGKEERGRIAVNLAREGSEVVITISDDGAGINLMRVREKAIESGLMRPDAELSNSEIMQFILQAGFSTADQVTQISGRGVGMDVVSAEIKQIGGNVTIASQIGEGTEFVVRLPFTVSVNRALMVKVGDDLFALPLNTIEGIVRLSPFELEHYYRTPEARFEYAGEPYQVNYFGNLLQSSAQPKLNVEDMQLPVLLVRTENTAMALQVDAIMGSREIVVKSLGAQFAGVQGVSGATVTGDGTVVVILDAHALLRKHSALLARPEVPVLEVEPEVSGREEPEPQKMVMVVDDSVTVRKVTTRFLEREGFRATTAKDGQDAIIQLQDFMPDVILLDIEMPRMDGFEVARHIRSSGRLRDIPIIMITSRTGKKHRDHALSLGVNHYLGKPYQEEVLLNAIRDYTEAEVAH</sequence>
<feature type="modified residue" description="4-aspartylphosphate" evidence="8">
    <location>
        <position position="2192"/>
    </location>
</feature>
<evidence type="ECO:0000256" key="7">
    <source>
        <dbReference type="PROSITE-ProRule" id="PRU00110"/>
    </source>
</evidence>
<dbReference type="Pfam" id="PF01627">
    <property type="entry name" value="Hpt"/>
    <property type="match status" value="4"/>
</dbReference>
<evidence type="ECO:0000313" key="15">
    <source>
        <dbReference type="Proteomes" id="UP001597264"/>
    </source>
</evidence>
<dbReference type="InterPro" id="IPR036890">
    <property type="entry name" value="HATPase_C_sf"/>
</dbReference>
<reference evidence="15" key="1">
    <citation type="journal article" date="2019" name="Int. J. Syst. Evol. Microbiol.">
        <title>The Global Catalogue of Microorganisms (GCM) 10K type strain sequencing project: providing services to taxonomists for standard genome sequencing and annotation.</title>
        <authorList>
            <consortium name="The Broad Institute Genomics Platform"/>
            <consortium name="The Broad Institute Genome Sequencing Center for Infectious Disease"/>
            <person name="Wu L."/>
            <person name="Ma J."/>
        </authorList>
    </citation>
    <scope>NUCLEOTIDE SEQUENCE [LARGE SCALE GENOMIC DNA]</scope>
    <source>
        <strain evidence="15">CCUG 54356</strain>
    </source>
</reference>
<dbReference type="InterPro" id="IPR002545">
    <property type="entry name" value="CheW-lke_dom"/>
</dbReference>